<sequence length="234" mass="26897">MNNVRTVSETKRTFYSLHTRPINTIYRRVVEELMVEMHLLDVNADFKYDPIYALGVVTTFDRFMEGYKPDEDKKSIYDALIKSVEQDPEKYRQDAQRLEELAKNLSGKDVVNNLSQKRLGNDSDLQTLLESIANNSSFKYSRLFAIGLYTLLETSDPEMVKDEKARNEALKTIANSLNLSEDKLTKDLDLYRSNLDKMAQAAIVMADMIAADRKRREQRAAQKSEDKVAPPSQE</sequence>
<feature type="region of interest" description="Disordered" evidence="3">
    <location>
        <begin position="214"/>
        <end position="234"/>
    </location>
</feature>
<dbReference type="EMBL" id="AP018227">
    <property type="protein sequence ID" value="BAY83524.1"/>
    <property type="molecule type" value="Genomic_DNA"/>
</dbReference>
<dbReference type="OrthoDB" id="463078at2"/>
<organism evidence="4 5">
    <name type="scientific">Calothrix parasitica NIES-267</name>
    <dbReference type="NCBI Taxonomy" id="1973488"/>
    <lineage>
        <taxon>Bacteria</taxon>
        <taxon>Bacillati</taxon>
        <taxon>Cyanobacteriota</taxon>
        <taxon>Cyanophyceae</taxon>
        <taxon>Nostocales</taxon>
        <taxon>Calotrichaceae</taxon>
        <taxon>Calothrix</taxon>
    </lineage>
</organism>
<evidence type="ECO:0000313" key="4">
    <source>
        <dbReference type="EMBL" id="BAY83524.1"/>
    </source>
</evidence>
<evidence type="ECO:0000256" key="2">
    <source>
        <dbReference type="HAMAP-Rule" id="MF_01843"/>
    </source>
</evidence>
<dbReference type="Proteomes" id="UP000218418">
    <property type="component" value="Chromosome"/>
</dbReference>
<proteinExistence type="inferred from homology"/>
<keyword evidence="1 2" id="KW-0175">Coiled coil</keyword>
<name>A0A1Z4LQS8_9CYAN</name>
<comment type="similarity">
    <text evidence="2">Belongs to the THF1 family.</text>
</comment>
<protein>
    <recommendedName>
        <fullName evidence="2">Protein Thf1</fullName>
    </recommendedName>
</protein>
<dbReference type="PANTHER" id="PTHR34793">
    <property type="entry name" value="PROTEIN THYLAKOID FORMATION 1, CHLOROPLASTIC"/>
    <property type="match status" value="1"/>
</dbReference>
<evidence type="ECO:0000313" key="5">
    <source>
        <dbReference type="Proteomes" id="UP000218418"/>
    </source>
</evidence>
<evidence type="ECO:0000256" key="3">
    <source>
        <dbReference type="SAM" id="MobiDB-lite"/>
    </source>
</evidence>
<keyword evidence="5" id="KW-1185">Reference proteome</keyword>
<accession>A0A1Z4LQS8</accession>
<dbReference type="HAMAP" id="MF_01843">
    <property type="entry name" value="Thf1"/>
    <property type="match status" value="1"/>
</dbReference>
<feature type="compositionally biased region" description="Basic and acidic residues" evidence="3">
    <location>
        <begin position="214"/>
        <end position="228"/>
    </location>
</feature>
<dbReference type="PANTHER" id="PTHR34793:SF1">
    <property type="entry name" value="PROTEIN THYLAKOID FORMATION 1, CHLOROPLASTIC"/>
    <property type="match status" value="1"/>
</dbReference>
<gene>
    <name evidence="2" type="primary">thf1</name>
    <name evidence="4" type="ORF">NIES267_30130</name>
</gene>
<dbReference type="AlphaFoldDB" id="A0A1Z4LQS8"/>
<reference evidence="4 5" key="1">
    <citation type="submission" date="2017-06" db="EMBL/GenBank/DDBJ databases">
        <title>Genome sequencing of cyanobaciteial culture collection at National Institute for Environmental Studies (NIES).</title>
        <authorList>
            <person name="Hirose Y."/>
            <person name="Shimura Y."/>
            <person name="Fujisawa T."/>
            <person name="Nakamura Y."/>
            <person name="Kawachi M."/>
        </authorList>
    </citation>
    <scope>NUCLEOTIDE SEQUENCE [LARGE SCALE GENOMIC DNA]</scope>
    <source>
        <strain evidence="4 5">NIES-267</strain>
    </source>
</reference>
<evidence type="ECO:0000256" key="1">
    <source>
        <dbReference type="ARBA" id="ARBA00023054"/>
    </source>
</evidence>
<dbReference type="Pfam" id="PF11264">
    <property type="entry name" value="ThylakoidFormat"/>
    <property type="match status" value="1"/>
</dbReference>
<dbReference type="NCBIfam" id="TIGR03060">
    <property type="entry name" value="PS_II_psb29"/>
    <property type="match status" value="1"/>
</dbReference>
<dbReference type="GO" id="GO:0010207">
    <property type="term" value="P:photosystem II assembly"/>
    <property type="evidence" value="ECO:0007669"/>
    <property type="project" value="InterPro"/>
</dbReference>
<dbReference type="GO" id="GO:0030096">
    <property type="term" value="C:plasma membrane-derived thylakoid photosystem II"/>
    <property type="evidence" value="ECO:0007669"/>
    <property type="project" value="TreeGrafter"/>
</dbReference>
<comment type="function">
    <text evidence="2">May be involved in photosynthetic membrane biogenesis.</text>
</comment>
<dbReference type="InterPro" id="IPR017499">
    <property type="entry name" value="Thf1"/>
</dbReference>